<dbReference type="SUPFAM" id="SSF55347">
    <property type="entry name" value="Glyceraldehyde-3-phosphate dehydrogenase-like, C-terminal domain"/>
    <property type="match status" value="1"/>
</dbReference>
<evidence type="ECO:0000313" key="6">
    <source>
        <dbReference type="EMBL" id="SUZ63785.1"/>
    </source>
</evidence>
<dbReference type="InterPro" id="IPR020828">
    <property type="entry name" value="GlycerAld_3-P_DH_NAD(P)-bd"/>
</dbReference>
<dbReference type="SMART" id="SM00846">
    <property type="entry name" value="Gp_dh_N"/>
    <property type="match status" value="1"/>
</dbReference>
<comment type="similarity">
    <text evidence="1">Belongs to the glyceraldehyde-3-phosphate dehydrogenase family.</text>
</comment>
<name>A0A381P9X3_9ZZZZ</name>
<dbReference type="GO" id="GO:0006006">
    <property type="term" value="P:glucose metabolic process"/>
    <property type="evidence" value="ECO:0007669"/>
    <property type="project" value="InterPro"/>
</dbReference>
<organism evidence="6">
    <name type="scientific">marine metagenome</name>
    <dbReference type="NCBI Taxonomy" id="408172"/>
    <lineage>
        <taxon>unclassified sequences</taxon>
        <taxon>metagenomes</taxon>
        <taxon>ecological metagenomes</taxon>
    </lineage>
</organism>
<comment type="subunit">
    <text evidence="2">Homotetramer.</text>
</comment>
<evidence type="ECO:0000256" key="4">
    <source>
        <dbReference type="ARBA" id="ARBA00023027"/>
    </source>
</evidence>
<dbReference type="Pfam" id="PF00044">
    <property type="entry name" value="Gp_dh_N"/>
    <property type="match status" value="1"/>
</dbReference>
<dbReference type="Gene3D" id="3.30.360.10">
    <property type="entry name" value="Dihydrodipicolinate Reductase, domain 2"/>
    <property type="match status" value="1"/>
</dbReference>
<proteinExistence type="inferred from homology"/>
<dbReference type="GO" id="GO:0051287">
    <property type="term" value="F:NAD binding"/>
    <property type="evidence" value="ECO:0007669"/>
    <property type="project" value="InterPro"/>
</dbReference>
<dbReference type="SUPFAM" id="SSF51735">
    <property type="entry name" value="NAD(P)-binding Rossmann-fold domains"/>
    <property type="match status" value="1"/>
</dbReference>
<protein>
    <recommendedName>
        <fullName evidence="5">Glyceraldehyde 3-phosphate dehydrogenase NAD(P) binding domain-containing protein</fullName>
    </recommendedName>
</protein>
<evidence type="ECO:0000256" key="2">
    <source>
        <dbReference type="ARBA" id="ARBA00011881"/>
    </source>
</evidence>
<dbReference type="Pfam" id="PF02800">
    <property type="entry name" value="Gp_dh_C"/>
    <property type="match status" value="1"/>
</dbReference>
<dbReference type="InterPro" id="IPR020831">
    <property type="entry name" value="GlycerAld/Erythrose_P_DH"/>
</dbReference>
<keyword evidence="4" id="KW-0520">NAD</keyword>
<dbReference type="InterPro" id="IPR036291">
    <property type="entry name" value="NAD(P)-bd_dom_sf"/>
</dbReference>
<accession>A0A381P9X3</accession>
<dbReference type="GO" id="GO:0016620">
    <property type="term" value="F:oxidoreductase activity, acting on the aldehyde or oxo group of donors, NAD or NADP as acceptor"/>
    <property type="evidence" value="ECO:0007669"/>
    <property type="project" value="InterPro"/>
</dbReference>
<dbReference type="FunFam" id="3.30.360.10:FF:000001">
    <property type="entry name" value="Glyceraldehyde-3-phosphate dehydrogenase"/>
    <property type="match status" value="1"/>
</dbReference>
<dbReference type="GO" id="GO:0050661">
    <property type="term" value="F:NADP binding"/>
    <property type="evidence" value="ECO:0007669"/>
    <property type="project" value="InterPro"/>
</dbReference>
<dbReference type="PRINTS" id="PR00078">
    <property type="entry name" value="G3PDHDRGNASE"/>
</dbReference>
<keyword evidence="3" id="KW-0560">Oxidoreductase</keyword>
<dbReference type="NCBIfam" id="TIGR01534">
    <property type="entry name" value="GAPDH-I"/>
    <property type="match status" value="1"/>
</dbReference>
<feature type="domain" description="Glyceraldehyde 3-phosphate dehydrogenase NAD(P) binding" evidence="5">
    <location>
        <begin position="3"/>
        <end position="153"/>
    </location>
</feature>
<dbReference type="InterPro" id="IPR020830">
    <property type="entry name" value="GlycerAld_3-P_DH_AS"/>
</dbReference>
<evidence type="ECO:0000256" key="1">
    <source>
        <dbReference type="ARBA" id="ARBA00007406"/>
    </source>
</evidence>
<dbReference type="PROSITE" id="PS00071">
    <property type="entry name" value="GAPDH"/>
    <property type="match status" value="1"/>
</dbReference>
<gene>
    <name evidence="6" type="ORF">METZ01_LOCUS16639</name>
</gene>
<evidence type="ECO:0000259" key="5">
    <source>
        <dbReference type="SMART" id="SM00846"/>
    </source>
</evidence>
<dbReference type="CDD" id="cd18126">
    <property type="entry name" value="GAPDH_I_C"/>
    <property type="match status" value="1"/>
</dbReference>
<dbReference type="FunFam" id="3.40.50.720:FF:000001">
    <property type="entry name" value="Glyceraldehyde-3-phosphate dehydrogenase"/>
    <property type="match status" value="1"/>
</dbReference>
<dbReference type="PANTHER" id="PTHR10836">
    <property type="entry name" value="GLYCERALDEHYDE 3-PHOSPHATE DEHYDROGENASE"/>
    <property type="match status" value="1"/>
</dbReference>
<reference evidence="6" key="1">
    <citation type="submission" date="2018-05" db="EMBL/GenBank/DDBJ databases">
        <authorList>
            <person name="Lanie J.A."/>
            <person name="Ng W.-L."/>
            <person name="Kazmierczak K.M."/>
            <person name="Andrzejewski T.M."/>
            <person name="Davidsen T.M."/>
            <person name="Wayne K.J."/>
            <person name="Tettelin H."/>
            <person name="Glass J.I."/>
            <person name="Rusch D."/>
            <person name="Podicherti R."/>
            <person name="Tsui H.-C.T."/>
            <person name="Winkler M.E."/>
        </authorList>
    </citation>
    <scope>NUCLEOTIDE SEQUENCE</scope>
</reference>
<dbReference type="AlphaFoldDB" id="A0A381P9X3"/>
<dbReference type="EMBL" id="UINC01000925">
    <property type="protein sequence ID" value="SUZ63785.1"/>
    <property type="molecule type" value="Genomic_DNA"/>
</dbReference>
<sequence length="335" mass="35880">MTIRVAINGFGRIGRMVVRAANKNPNVDIVAINDLVPPDNLAYLLKYDSTHGIFDGEVRAEENGIMVDGNKVECMSERNPADLPWGKLNVDYVIESTGLFTTSEKAEEHLKAGAKKVVISAPAKSPEISTLVMGVNNEKYDPNADNVVSNASCTTNCLAPIVKVVLDNYGIEEGLMTTVHSVTSTQPTVDGPSKKDWRGGRGGPQNIIPASTGAAKAVALCIPEIAGKLTGMSMRVPTPNVSVVDLTVKLSKSTSYDEICAAMKSASEGPLKGVLGYTEDDVVSSDFIGSPFSSIFDAGAGIALNDKFFKLISWYDNEMGYSCRLIDLIEYMEQA</sequence>
<dbReference type="Gene3D" id="3.40.50.720">
    <property type="entry name" value="NAD(P)-binding Rossmann-like Domain"/>
    <property type="match status" value="1"/>
</dbReference>
<dbReference type="CDD" id="cd05214">
    <property type="entry name" value="GAPDH_I_N"/>
    <property type="match status" value="1"/>
</dbReference>
<dbReference type="PANTHER" id="PTHR10836:SF76">
    <property type="entry name" value="GLYCERALDEHYDE-3-PHOSPHATE DEHYDROGENASE-RELATED"/>
    <property type="match status" value="1"/>
</dbReference>
<evidence type="ECO:0000256" key="3">
    <source>
        <dbReference type="ARBA" id="ARBA00023002"/>
    </source>
</evidence>
<dbReference type="PIRSF" id="PIRSF000149">
    <property type="entry name" value="GAP_DH"/>
    <property type="match status" value="1"/>
</dbReference>
<dbReference type="InterPro" id="IPR020829">
    <property type="entry name" value="GlycerAld_3-P_DH_cat"/>
</dbReference>
<dbReference type="InterPro" id="IPR006424">
    <property type="entry name" value="Glyceraldehyde-3-P_DH_1"/>
</dbReference>